<dbReference type="Proteomes" id="UP000827284">
    <property type="component" value="Unassembled WGS sequence"/>
</dbReference>
<keyword evidence="3" id="KW-1185">Reference proteome</keyword>
<feature type="compositionally biased region" description="Low complexity" evidence="1">
    <location>
        <begin position="2164"/>
        <end position="2179"/>
    </location>
</feature>
<comment type="caution">
    <text evidence="2">The sequence shown here is derived from an EMBL/GenBank/DDBJ whole genome shotgun (WGS) entry which is preliminary data.</text>
</comment>
<accession>A0A9P3LT37</accession>
<feature type="region of interest" description="Disordered" evidence="1">
    <location>
        <begin position="2069"/>
        <end position="2094"/>
    </location>
</feature>
<gene>
    <name evidence="2" type="ORF">EMPS_01758</name>
</gene>
<evidence type="ECO:0000256" key="1">
    <source>
        <dbReference type="SAM" id="MobiDB-lite"/>
    </source>
</evidence>
<evidence type="ECO:0000313" key="2">
    <source>
        <dbReference type="EMBL" id="GJJ69412.1"/>
    </source>
</evidence>
<organism evidence="2 3">
    <name type="scientific">Entomortierella parvispora</name>
    <dbReference type="NCBI Taxonomy" id="205924"/>
    <lineage>
        <taxon>Eukaryota</taxon>
        <taxon>Fungi</taxon>
        <taxon>Fungi incertae sedis</taxon>
        <taxon>Mucoromycota</taxon>
        <taxon>Mortierellomycotina</taxon>
        <taxon>Mortierellomycetes</taxon>
        <taxon>Mortierellales</taxon>
        <taxon>Mortierellaceae</taxon>
        <taxon>Entomortierella</taxon>
    </lineage>
</organism>
<reference evidence="2" key="1">
    <citation type="submission" date="2021-11" db="EMBL/GenBank/DDBJ databases">
        <authorList>
            <person name="Herlambang A."/>
            <person name="Guo Y."/>
            <person name="Takashima Y."/>
            <person name="Nishizawa T."/>
        </authorList>
    </citation>
    <scope>NUCLEOTIDE SEQUENCE</scope>
    <source>
        <strain evidence="2">E1425</strain>
    </source>
</reference>
<feature type="region of interest" description="Disordered" evidence="1">
    <location>
        <begin position="2156"/>
        <end position="2180"/>
    </location>
</feature>
<proteinExistence type="predicted"/>
<name>A0A9P3LT37_9FUNG</name>
<evidence type="ECO:0000313" key="3">
    <source>
        <dbReference type="Proteomes" id="UP000827284"/>
    </source>
</evidence>
<reference evidence="2" key="2">
    <citation type="journal article" date="2022" name="Microbiol. Resour. Announc.">
        <title>Whole-Genome Sequence of Entomortierella parvispora E1425, a Mucoromycotan Fungus Associated with Burkholderiaceae-Related Endosymbiotic Bacteria.</title>
        <authorList>
            <person name="Herlambang A."/>
            <person name="Guo Y."/>
            <person name="Takashima Y."/>
            <person name="Narisawa K."/>
            <person name="Ohta H."/>
            <person name="Nishizawa T."/>
        </authorList>
    </citation>
    <scope>NUCLEOTIDE SEQUENCE</scope>
    <source>
        <strain evidence="2">E1425</strain>
    </source>
</reference>
<feature type="compositionally biased region" description="Low complexity" evidence="1">
    <location>
        <begin position="2075"/>
        <end position="2094"/>
    </location>
</feature>
<sequence>MSPSFSQFQEDYALNPDKRAQLVQGTTPGTEEHYLYRLRFLSQQLQSGEVPLTAHSIEEALKIIQDAAKSNTISADGSQVLRQLKTQIALLAFTVKPELLLKELNHGPVVIASARAGATGGSGGEDEGLEIVEAGDESSSPTVTSTTSPPLTGFGIESLSSTLNEELVSTKALTEKLLKSFKTDFYQTTVTSDNWPYLLTFPEMESIIDQLDTTQLESLFRTMDVQYSPRSLEILGGADASQYDQVIVKIVLRLYEGSRVFFSDAILKDLTRAQLESIRTKNPQVMNNEPFVALLEKRIFPALFAENKEAAYKDWLDRMVEFVDTLSIKFNHHKLSVYLLSLQYDLKKGASKDKDKFLKYLAIPRYLDYYSNDRRQAIDADSVVSFLYSDSFSFWSERVKPATSELDIEVTNEYLSEFMRESKSIAEFESYFSISYLEPLLAQTMLMSGDSDIARWAAMLHEREGLAKISEKIILEFGRDNKSTYLPTDNVVLSLKVKNVKRVLVRVFEVKTFEYLQEHEHAVVGLDLNLDGLTPNWEHQITVSEPPLVLTNVKIELQELANRRGAFIVDVISNGENCAAYFTKGCLDFVERQSVAGHVLTIIDEDRKKLTHKTGVWLQGHYYYPNGDGDIIVPYGSSTSSSNNDIYLIHDGFSTRLPFNHRKESYALRLACHIDSESLVSGATAKILFKPTVHIYGNPVLCPAGLLEHVVLTIESNDLNGILTTTTVPDFKIHDVNWSEYNFQVPENMAALKVTLALKIKVITTGKYQDLADSREFQTSSPLTDQTVTFQCNGQCSTERVPGEILTLLRNTSQGYKVLVLGKNGEKRTNVPLAFQVEHPLWKDHIGFHLKSDEAGEVHLGRLEDANVLCCNTTNLSWELSGRDHHVYPQKIHSVAGEPVVLPLTGKDLGTIRKVSLFSLSGRTEDIGRDSCVVDDLTHHIKLEDGALVIQGLKSGVYRFRIGDDVKLCIHVASAKATQSKIPGLENFLLGTNPMMELMESATAPLYMSTPVSHSDSRQVEIQLYNWTPETRVNVIATRFVPYGQTSFEELSVLDPENPWTAEKAELTNAAFKSGRVLGEEYQYILNRKAQTKHWAGNLLTKPSVLLAPWAVADTTMATQTMEASKEVDTVITNELGRMKKKSLARRTNGGSAYYTSMRMLSNLEYSNAPPLLNFLVKSASTLINLVPDPDTGLVKIPYSALKEGSFLEIFASDEHQASQQSFTVLDLADNLHMEKKDLRFKSSMDPKKHYIGERTGVDLDPAQSFSTSAPSITLHSTAGSASEVRVINSVSQVYDLMLTLLKEERDKATLRKFGFIVDWNRYSDETKKEKFSKWCCHELNLFLHKKDKPFFLAVVRPFLKNKVLKSFIDDYLTEAPLEKYTSLKEFSLLTCLEKCLLAERVPSVRSAVRQWIKDRICGTKDASDVQLFQTVMGSNKMEEVPNAIDESQMMHYTMHLQSAASAPLPEEDEEFVCVSEEDALVAPSSLMSAPTARPRAQPTLAALTDRTTELEGKRLNLTELRRVRADRGSEMRDRERVAKAMENRFKPVDLTKEMAETYYYERQDVSLVVGTQNNQPNSFWLDLVQWQDTPESFFLSHNFIANAGSFTDALATLALLDVTFKPQETSMSRSADQALIISSRSPAVIFHSSIKELASVPLSGSVLVTQQYYSADERTEYDEKLMATVRRYISAKSEFRPLESYGAHVVVMNASPNPMRVHLEVQIPHGSISVNGSLKSGQDVQLGPHKTFEYEYGFYFPEQGEFAHYPAHVSNDKDIIAFAAPSVLKVCAPQLDQKSTDTTSWTHILKRGSEDEILTKLSASPVSSLLVDLLVPRLKRQKRFLHQVTSVLRNRQEYVDQVWQESLLSSTDPRSALENLDLVREYLQNLQMPPVADWFTSKVLTCRPHSRLDYSWSTSFQYLEYFPLINARAHKATRTSTILNDRFKTQYDRLLKLLSEKPHLEADDLLILIIYLLAQDRVLEAKDKFVQLTSIVSLSAPETNLFRLQYDYLRAYLSLCVEVQIDSSASEWSLDFVGVKKVLEKYQAHPIERWNKMFKDMQEYVNEIQKSLTETSNTATETPSVSPESSSPVEADQEFGAALAAENEEESGSNMSSTADFKIGNNNILLVRHRAVKEVTVEYYSIDAETMFSASPMVFSDQGENESGSASGDSGSKSGSASYRLLKPNGVDSHLVKKTTHADSIMMIPILSQYLNSNVMISIKTSPPTPRVWRAYYSQTILVQCLEQSGLLKVLSKIEGRPVRGSYVKVYAELKSGGEPVFWKDGYTDLVGRFAYAQVSTGAASDSGSGNAAGLGGVKRFAVFVDAGREGCTVKTLPVPPV</sequence>
<dbReference type="OrthoDB" id="17798at2759"/>
<protein>
    <submittedName>
        <fullName evidence="2">Uncharacterized protein</fullName>
    </submittedName>
</protein>
<dbReference type="EMBL" id="BQFW01000002">
    <property type="protein sequence ID" value="GJJ69412.1"/>
    <property type="molecule type" value="Genomic_DNA"/>
</dbReference>